<reference evidence="2" key="1">
    <citation type="submission" date="2020-05" db="EMBL/GenBank/DDBJ databases">
        <authorList>
            <person name="Chiriac C."/>
            <person name="Salcher M."/>
            <person name="Ghai R."/>
            <person name="Kavagutti S V."/>
        </authorList>
    </citation>
    <scope>NUCLEOTIDE SEQUENCE</scope>
</reference>
<feature type="region of interest" description="Disordered" evidence="1">
    <location>
        <begin position="56"/>
        <end position="77"/>
    </location>
</feature>
<organism evidence="2">
    <name type="scientific">freshwater metagenome</name>
    <dbReference type="NCBI Taxonomy" id="449393"/>
    <lineage>
        <taxon>unclassified sequences</taxon>
        <taxon>metagenomes</taxon>
        <taxon>ecological metagenomes</taxon>
    </lineage>
</organism>
<sequence>MADDDEATIVGRQELAKPSHGICIEVVRRLVEKQHIGTAEQDACKLDASSLAAGERAEGLGENSIRKAHGGCDGGRL</sequence>
<accession>A0A6J6T6E1</accession>
<dbReference type="AntiFam" id="ANF00142">
    <property type="entry name" value="Shadow ORF (opposite yadG)"/>
</dbReference>
<protein>
    <submittedName>
        <fullName evidence="2">Unannotated protein</fullName>
    </submittedName>
</protein>
<gene>
    <name evidence="2" type="ORF">UFOPK2810_00401</name>
</gene>
<proteinExistence type="predicted"/>
<evidence type="ECO:0000313" key="2">
    <source>
        <dbReference type="EMBL" id="CAB4742453.1"/>
    </source>
</evidence>
<evidence type="ECO:0000256" key="1">
    <source>
        <dbReference type="SAM" id="MobiDB-lite"/>
    </source>
</evidence>
<dbReference type="EMBL" id="CAEZYZ010000045">
    <property type="protein sequence ID" value="CAB4742453.1"/>
    <property type="molecule type" value="Genomic_DNA"/>
</dbReference>
<dbReference type="AlphaFoldDB" id="A0A6J6T6E1"/>
<name>A0A6J6T6E1_9ZZZZ</name>